<dbReference type="Gene3D" id="3.40.430.10">
    <property type="entry name" value="Dihydrofolate Reductase, subunit A"/>
    <property type="match status" value="1"/>
</dbReference>
<name>A0A843UP65_COLES</name>
<comment type="caution">
    <text evidence="3">The sequence shown here is derived from an EMBL/GenBank/DDBJ whole genome shotgun (WGS) entry which is preliminary data.</text>
</comment>
<evidence type="ECO:0000256" key="1">
    <source>
        <dbReference type="ARBA" id="ARBA00005104"/>
    </source>
</evidence>
<dbReference type="GO" id="GO:0009231">
    <property type="term" value="P:riboflavin biosynthetic process"/>
    <property type="evidence" value="ECO:0007669"/>
    <property type="project" value="UniProtKB-UniPathway"/>
</dbReference>
<dbReference type="PROSITE" id="PS51747">
    <property type="entry name" value="CYT_DCMP_DEAMINASES_2"/>
    <property type="match status" value="1"/>
</dbReference>
<reference evidence="3" key="1">
    <citation type="submission" date="2017-07" db="EMBL/GenBank/DDBJ databases">
        <title>Taro Niue Genome Assembly and Annotation.</title>
        <authorList>
            <person name="Atibalentja N."/>
            <person name="Keating K."/>
            <person name="Fields C.J."/>
        </authorList>
    </citation>
    <scope>NUCLEOTIDE SEQUENCE</scope>
    <source>
        <strain evidence="3">Niue_2</strain>
        <tissue evidence="3">Leaf</tissue>
    </source>
</reference>
<comment type="pathway">
    <text evidence="1">Cofactor biosynthesis; riboflavin biosynthesis.</text>
</comment>
<proteinExistence type="predicted"/>
<evidence type="ECO:0000313" key="3">
    <source>
        <dbReference type="EMBL" id="MQL84177.1"/>
    </source>
</evidence>
<dbReference type="InterPro" id="IPR002125">
    <property type="entry name" value="CMP_dCMP_dom"/>
</dbReference>
<dbReference type="UniPathway" id="UPA00275"/>
<dbReference type="EMBL" id="NMUH01000744">
    <property type="protein sequence ID" value="MQL84177.1"/>
    <property type="molecule type" value="Genomic_DNA"/>
</dbReference>
<keyword evidence="4" id="KW-1185">Reference proteome</keyword>
<accession>A0A843UP65</accession>
<dbReference type="NCBIfam" id="TIGR00326">
    <property type="entry name" value="eubact_ribD"/>
    <property type="match status" value="1"/>
</dbReference>
<dbReference type="SUPFAM" id="SSF53927">
    <property type="entry name" value="Cytidine deaminase-like"/>
    <property type="match status" value="1"/>
</dbReference>
<gene>
    <name evidence="3" type="ORF">Taro_016684</name>
</gene>
<dbReference type="Pfam" id="PF00383">
    <property type="entry name" value="dCMP_cyt_deam_1"/>
    <property type="match status" value="1"/>
</dbReference>
<dbReference type="Gene3D" id="3.40.140.10">
    <property type="entry name" value="Cytidine Deaminase, domain 2"/>
    <property type="match status" value="1"/>
</dbReference>
<protein>
    <recommendedName>
        <fullName evidence="2">CMP/dCMP-type deaminase domain-containing protein</fullName>
    </recommendedName>
</protein>
<dbReference type="InterPro" id="IPR016193">
    <property type="entry name" value="Cytidine_deaminase-like"/>
</dbReference>
<feature type="domain" description="CMP/dCMP-type deaminase" evidence="2">
    <location>
        <begin position="76"/>
        <end position="220"/>
    </location>
</feature>
<dbReference type="SUPFAM" id="SSF53597">
    <property type="entry name" value="Dihydrofolate reductase-like"/>
    <property type="match status" value="1"/>
</dbReference>
<sequence>MHLPAAAVSSNAAAVAPPLALLRRRAPRSNPIWGTARRELHGGAVIRLPPTWSLAHSVRVRCGGLRPPPGETVPDKGDTFYMRRCVDLARRAAGCTSPNPMVGCVIVKGGEVVGEGFHPKAGQPHAEEEGFLFWFSEMLSYHYSYLSAMVFALRDAGDLAENATAYVSLEPCNHYGRTPPCTEALIRAKVKRVVVGMVDPNPIVASKGVERLRDSGIEVTVGVEEALCQKLNEAYIHRMLSGKPFVALRYSLAINGGILNDTGKGTKESGGYYSQLLQEYDGVVISGCSFNQNSKLPASQEVGANQPVIIIVARQGNSPLCLPALRKEHDTRVIIFIEEDTIVDPETDKNLHQAGVERVVLNKIRLNPIIEYCTRQGFCSLLLDITDDIADFSELFAEAMEEGLLQKVITEICPVSGDKSMANSVIEVRGKPLILRDLQSRASKGSIVVEGYIA</sequence>
<dbReference type="CDD" id="cd01284">
    <property type="entry name" value="Riboflavin_deaminase-reductase"/>
    <property type="match status" value="1"/>
</dbReference>
<evidence type="ECO:0000313" key="4">
    <source>
        <dbReference type="Proteomes" id="UP000652761"/>
    </source>
</evidence>
<dbReference type="Proteomes" id="UP000652761">
    <property type="component" value="Unassembled WGS sequence"/>
</dbReference>
<dbReference type="InterPro" id="IPR004794">
    <property type="entry name" value="Eubact_RibD"/>
</dbReference>
<dbReference type="AlphaFoldDB" id="A0A843UP65"/>
<dbReference type="OrthoDB" id="252265at2759"/>
<organism evidence="3 4">
    <name type="scientific">Colocasia esculenta</name>
    <name type="common">Wild taro</name>
    <name type="synonym">Arum esculentum</name>
    <dbReference type="NCBI Taxonomy" id="4460"/>
    <lineage>
        <taxon>Eukaryota</taxon>
        <taxon>Viridiplantae</taxon>
        <taxon>Streptophyta</taxon>
        <taxon>Embryophyta</taxon>
        <taxon>Tracheophyta</taxon>
        <taxon>Spermatophyta</taxon>
        <taxon>Magnoliopsida</taxon>
        <taxon>Liliopsida</taxon>
        <taxon>Araceae</taxon>
        <taxon>Aroideae</taxon>
        <taxon>Colocasieae</taxon>
        <taxon>Colocasia</taxon>
    </lineage>
</organism>
<dbReference type="InterPro" id="IPR024072">
    <property type="entry name" value="DHFR-like_dom_sf"/>
</dbReference>
<dbReference type="GO" id="GO:0008835">
    <property type="term" value="F:diaminohydroxyphosphoribosylaminopyrimidine deaminase activity"/>
    <property type="evidence" value="ECO:0007669"/>
    <property type="project" value="InterPro"/>
</dbReference>
<evidence type="ECO:0000259" key="2">
    <source>
        <dbReference type="PROSITE" id="PS51747"/>
    </source>
</evidence>
<dbReference type="PANTHER" id="PTHR11079:SF162">
    <property type="entry name" value="RIBOFLAVIN BIOSYNTHESIS PROTEIN PYRD, CHLOROPLASTIC"/>
    <property type="match status" value="1"/>
</dbReference>
<dbReference type="PANTHER" id="PTHR11079">
    <property type="entry name" value="CYTOSINE DEAMINASE FAMILY MEMBER"/>
    <property type="match status" value="1"/>
</dbReference>